<evidence type="ECO:0000313" key="2">
    <source>
        <dbReference type="EMBL" id="MBO0653098.1"/>
    </source>
</evidence>
<dbReference type="Proteomes" id="UP000664781">
    <property type="component" value="Unassembled WGS sequence"/>
</dbReference>
<gene>
    <name evidence="2" type="ORF">J1792_09915</name>
</gene>
<protein>
    <submittedName>
        <fullName evidence="2">Uncharacterized protein</fullName>
    </submittedName>
</protein>
<keyword evidence="3" id="KW-1185">Reference proteome</keyword>
<evidence type="ECO:0000256" key="1">
    <source>
        <dbReference type="SAM" id="Phobius"/>
    </source>
</evidence>
<keyword evidence="1" id="KW-1133">Transmembrane helix</keyword>
<feature type="transmembrane region" description="Helical" evidence="1">
    <location>
        <begin position="20"/>
        <end position="41"/>
    </location>
</feature>
<sequence>MTSASISPDGSPAASPLAAALRAIKAFAGAAVSVVVLGEYADKRTA</sequence>
<reference evidence="2" key="1">
    <citation type="submission" date="2021-03" db="EMBL/GenBank/DDBJ databases">
        <title>Streptomyces strains.</title>
        <authorList>
            <person name="Lund M.B."/>
            <person name="Toerring T."/>
        </authorList>
    </citation>
    <scope>NUCLEOTIDE SEQUENCE</scope>
    <source>
        <strain evidence="2">JCM 4242</strain>
    </source>
</reference>
<evidence type="ECO:0000313" key="3">
    <source>
        <dbReference type="Proteomes" id="UP000664781"/>
    </source>
</evidence>
<name>A0A939JN58_9ACTN</name>
<accession>A0A939JN58</accession>
<keyword evidence="1" id="KW-0472">Membrane</keyword>
<dbReference type="EMBL" id="JAFMOF010000001">
    <property type="protein sequence ID" value="MBO0653098.1"/>
    <property type="molecule type" value="Genomic_DNA"/>
</dbReference>
<organism evidence="2 3">
    <name type="scientific">Streptomyces triculaminicus</name>
    <dbReference type="NCBI Taxonomy" id="2816232"/>
    <lineage>
        <taxon>Bacteria</taxon>
        <taxon>Bacillati</taxon>
        <taxon>Actinomycetota</taxon>
        <taxon>Actinomycetes</taxon>
        <taxon>Kitasatosporales</taxon>
        <taxon>Streptomycetaceae</taxon>
        <taxon>Streptomyces</taxon>
    </lineage>
</organism>
<dbReference type="AlphaFoldDB" id="A0A939JN58"/>
<keyword evidence="1" id="KW-0812">Transmembrane</keyword>
<proteinExistence type="predicted"/>
<comment type="caution">
    <text evidence="2">The sequence shown here is derived from an EMBL/GenBank/DDBJ whole genome shotgun (WGS) entry which is preliminary data.</text>
</comment>
<dbReference type="RefSeq" id="WP_179199155.1">
    <property type="nucleotide sequence ID" value="NZ_JAFMOF010000001.1"/>
</dbReference>